<evidence type="ECO:0000313" key="2">
    <source>
        <dbReference type="EMBL" id="PNZ66420.1"/>
    </source>
</evidence>
<name>A0AAP8TSQ1_9STAP</name>
<keyword evidence="1" id="KW-0472">Membrane</keyword>
<evidence type="ECO:0000256" key="1">
    <source>
        <dbReference type="SAM" id="Phobius"/>
    </source>
</evidence>
<accession>A0AAP8TSQ1</accession>
<feature type="non-terminal residue" evidence="2">
    <location>
        <position position="1"/>
    </location>
</feature>
<protein>
    <submittedName>
        <fullName evidence="2">Uncharacterized protein</fullName>
    </submittedName>
</protein>
<dbReference type="AlphaFoldDB" id="A0AAP8TSQ1"/>
<keyword evidence="1" id="KW-1133">Transmembrane helix</keyword>
<dbReference type="Proteomes" id="UP000242470">
    <property type="component" value="Unassembled WGS sequence"/>
</dbReference>
<reference evidence="2 3" key="1">
    <citation type="submission" date="2017-08" db="EMBL/GenBank/DDBJ databases">
        <title>Draft genome sequences of 64 type strains of genus Staph aureus.</title>
        <authorList>
            <person name="Cole K."/>
            <person name="Golubchik T."/>
            <person name="Russell J."/>
            <person name="Foster D."/>
            <person name="Llewelyn M."/>
            <person name="Wilson D."/>
            <person name="Crook D."/>
            <person name="Paul J."/>
        </authorList>
    </citation>
    <scope>NUCLEOTIDE SEQUENCE [LARGE SCALE GENOMIC DNA]</scope>
    <source>
        <strain evidence="2 3">NCTC 12101</strain>
    </source>
</reference>
<gene>
    <name evidence="2" type="ORF">CD158_08535</name>
</gene>
<proteinExistence type="predicted"/>
<comment type="caution">
    <text evidence="2">The sequence shown here is derived from an EMBL/GenBank/DDBJ whole genome shotgun (WGS) entry which is preliminary data.</text>
</comment>
<dbReference type="EMBL" id="PPQW01000063">
    <property type="protein sequence ID" value="PNZ66420.1"/>
    <property type="molecule type" value="Genomic_DNA"/>
</dbReference>
<sequence>TIYYNIIHNNKIILHKYFERQMKKIKKLLINKKLKIKLCYILILIIMNFVWKKEYLFISIIRTKIKIWRYAHEKTEETFR</sequence>
<keyword evidence="1" id="KW-0812">Transmembrane</keyword>
<feature type="transmembrane region" description="Helical" evidence="1">
    <location>
        <begin position="34"/>
        <end position="51"/>
    </location>
</feature>
<evidence type="ECO:0000313" key="3">
    <source>
        <dbReference type="Proteomes" id="UP000242470"/>
    </source>
</evidence>
<organism evidence="2 3">
    <name type="scientific">Staphylococcus auricularis</name>
    <dbReference type="NCBI Taxonomy" id="29379"/>
    <lineage>
        <taxon>Bacteria</taxon>
        <taxon>Bacillati</taxon>
        <taxon>Bacillota</taxon>
        <taxon>Bacilli</taxon>
        <taxon>Bacillales</taxon>
        <taxon>Staphylococcaceae</taxon>
        <taxon>Staphylococcus</taxon>
    </lineage>
</organism>